<dbReference type="PRINTS" id="PR00463">
    <property type="entry name" value="EP450I"/>
</dbReference>
<dbReference type="InterPro" id="IPR001128">
    <property type="entry name" value="Cyt_P450"/>
</dbReference>
<keyword evidence="14" id="KW-1185">Reference proteome</keyword>
<dbReference type="InterPro" id="IPR036396">
    <property type="entry name" value="Cyt_P450_sf"/>
</dbReference>
<dbReference type="EMBL" id="JAUEPT010000009">
    <property type="protein sequence ID" value="KAK0448604.1"/>
    <property type="molecule type" value="Genomic_DNA"/>
</dbReference>
<evidence type="ECO:0000256" key="1">
    <source>
        <dbReference type="ARBA" id="ARBA00001971"/>
    </source>
</evidence>
<sequence>MALFLALSYICLLSATYLVYKQLRRISIGSVPGPPWKSWLYGNFPELLKGQAGEVDLKWQAQYGDIVRIRAALGEDRLLVSDPKALQYIYQTSGYRFIKPPGRMELGRLLTGSGILLAEGDDHKRQRKVLLPGFGGPEAKYYVPVFFAHVGKMVSKWKDLIESTADEQSAVIDIPSWTSHATLDAIGEGLIPLPYLPTMAPYHYVLMDWLPNWVIRLFVEKAPIKRLEHVRATRDLTRQVAKQLLNEKYEALAADKPKRDIMSLLVKANISENPKTRLNDEELLGQMNTIMFAGHETTANTLTWTFLELARHREVQDRLRAEIREKERVVFNRGDTEFSVQDLDSMPYLTAVVKEVLRFHPVVYNIERVAARDDVLPLSKPVTLTTGKVVQEIAIPKGTPITASIVGYNRNKDVWGEDAHVFDPTRWIQGNMNKEVSVGVYGNLCDPSFDDNRDIMLTFLPVLELHAFITEVVNNFEFSLTKESERIRREACGIMSPTVEGEVEKGSQLPLRVAVASRG</sequence>
<comment type="subcellular location">
    <subcellularLocation>
        <location evidence="2">Membrane</location>
    </subcellularLocation>
</comment>
<protein>
    <submittedName>
        <fullName evidence="13">Cytochrome P450</fullName>
    </submittedName>
</protein>
<dbReference type="GO" id="GO:0016705">
    <property type="term" value="F:oxidoreductase activity, acting on paired donors, with incorporation or reduction of molecular oxygen"/>
    <property type="evidence" value="ECO:0007669"/>
    <property type="project" value="InterPro"/>
</dbReference>
<dbReference type="InterPro" id="IPR050121">
    <property type="entry name" value="Cytochrome_P450_monoxygenase"/>
</dbReference>
<dbReference type="Pfam" id="PF00067">
    <property type="entry name" value="p450"/>
    <property type="match status" value="1"/>
</dbReference>
<proteinExistence type="inferred from homology"/>
<dbReference type="AlphaFoldDB" id="A0AA39JTQ0"/>
<dbReference type="PANTHER" id="PTHR24305">
    <property type="entry name" value="CYTOCHROME P450"/>
    <property type="match status" value="1"/>
</dbReference>
<dbReference type="PANTHER" id="PTHR24305:SF166">
    <property type="entry name" value="CYTOCHROME P450 12A4, MITOCHONDRIAL-RELATED"/>
    <property type="match status" value="1"/>
</dbReference>
<comment type="pathway">
    <text evidence="3">Secondary metabolite biosynthesis; terpenoid biosynthesis.</text>
</comment>
<keyword evidence="10" id="KW-0408">Iron</keyword>
<keyword evidence="8" id="KW-1133">Transmembrane helix</keyword>
<evidence type="ECO:0000256" key="7">
    <source>
        <dbReference type="ARBA" id="ARBA00022723"/>
    </source>
</evidence>
<accession>A0AA39JTQ0</accession>
<keyword evidence="6" id="KW-0812">Transmembrane</keyword>
<comment type="cofactor">
    <cofactor evidence="1">
        <name>heme</name>
        <dbReference type="ChEBI" id="CHEBI:30413"/>
    </cofactor>
</comment>
<comment type="caution">
    <text evidence="13">The sequence shown here is derived from an EMBL/GenBank/DDBJ whole genome shotgun (WGS) entry which is preliminary data.</text>
</comment>
<dbReference type="InterPro" id="IPR002401">
    <property type="entry name" value="Cyt_P450_E_grp-I"/>
</dbReference>
<reference evidence="13" key="1">
    <citation type="submission" date="2023-06" db="EMBL/GenBank/DDBJ databases">
        <authorList>
            <consortium name="Lawrence Berkeley National Laboratory"/>
            <person name="Ahrendt S."/>
            <person name="Sahu N."/>
            <person name="Indic B."/>
            <person name="Wong-Bajracharya J."/>
            <person name="Merenyi Z."/>
            <person name="Ke H.-M."/>
            <person name="Monk M."/>
            <person name="Kocsube S."/>
            <person name="Drula E."/>
            <person name="Lipzen A."/>
            <person name="Balint B."/>
            <person name="Henrissat B."/>
            <person name="Andreopoulos B."/>
            <person name="Martin F.M."/>
            <person name="Harder C.B."/>
            <person name="Rigling D."/>
            <person name="Ford K.L."/>
            <person name="Foster G.D."/>
            <person name="Pangilinan J."/>
            <person name="Papanicolaou A."/>
            <person name="Barry K."/>
            <person name="LaButti K."/>
            <person name="Viragh M."/>
            <person name="Koriabine M."/>
            <person name="Yan M."/>
            <person name="Riley R."/>
            <person name="Champramary S."/>
            <person name="Plett K.L."/>
            <person name="Tsai I.J."/>
            <person name="Slot J."/>
            <person name="Sipos G."/>
            <person name="Plett J."/>
            <person name="Nagy L.G."/>
            <person name="Grigoriev I.V."/>
        </authorList>
    </citation>
    <scope>NUCLEOTIDE SEQUENCE</scope>
    <source>
        <strain evidence="13">FPL87.14</strain>
    </source>
</reference>
<dbReference type="SUPFAM" id="SSF48264">
    <property type="entry name" value="Cytochrome P450"/>
    <property type="match status" value="1"/>
</dbReference>
<dbReference type="GO" id="GO:0004497">
    <property type="term" value="F:monooxygenase activity"/>
    <property type="evidence" value="ECO:0007669"/>
    <property type="project" value="UniProtKB-KW"/>
</dbReference>
<organism evidence="13 14">
    <name type="scientific">Armillaria borealis</name>
    <dbReference type="NCBI Taxonomy" id="47425"/>
    <lineage>
        <taxon>Eukaryota</taxon>
        <taxon>Fungi</taxon>
        <taxon>Dikarya</taxon>
        <taxon>Basidiomycota</taxon>
        <taxon>Agaricomycotina</taxon>
        <taxon>Agaricomycetes</taxon>
        <taxon>Agaricomycetidae</taxon>
        <taxon>Agaricales</taxon>
        <taxon>Marasmiineae</taxon>
        <taxon>Physalacriaceae</taxon>
        <taxon>Armillaria</taxon>
    </lineage>
</organism>
<evidence type="ECO:0000256" key="8">
    <source>
        <dbReference type="ARBA" id="ARBA00022989"/>
    </source>
</evidence>
<dbReference type="Gene3D" id="1.10.630.10">
    <property type="entry name" value="Cytochrome P450"/>
    <property type="match status" value="1"/>
</dbReference>
<keyword evidence="11" id="KW-0503">Monooxygenase</keyword>
<dbReference type="PRINTS" id="PR00385">
    <property type="entry name" value="P450"/>
</dbReference>
<dbReference type="GO" id="GO:0005506">
    <property type="term" value="F:iron ion binding"/>
    <property type="evidence" value="ECO:0007669"/>
    <property type="project" value="InterPro"/>
</dbReference>
<keyword evidence="9" id="KW-0560">Oxidoreductase</keyword>
<evidence type="ECO:0000256" key="2">
    <source>
        <dbReference type="ARBA" id="ARBA00004370"/>
    </source>
</evidence>
<keyword evidence="7" id="KW-0479">Metal-binding</keyword>
<evidence type="ECO:0000256" key="10">
    <source>
        <dbReference type="ARBA" id="ARBA00023004"/>
    </source>
</evidence>
<evidence type="ECO:0000313" key="14">
    <source>
        <dbReference type="Proteomes" id="UP001175226"/>
    </source>
</evidence>
<name>A0AA39JTQ0_9AGAR</name>
<dbReference type="GO" id="GO:0020037">
    <property type="term" value="F:heme binding"/>
    <property type="evidence" value="ECO:0007669"/>
    <property type="project" value="InterPro"/>
</dbReference>
<evidence type="ECO:0000313" key="13">
    <source>
        <dbReference type="EMBL" id="KAK0448604.1"/>
    </source>
</evidence>
<evidence type="ECO:0000256" key="3">
    <source>
        <dbReference type="ARBA" id="ARBA00004721"/>
    </source>
</evidence>
<evidence type="ECO:0000256" key="5">
    <source>
        <dbReference type="ARBA" id="ARBA00022617"/>
    </source>
</evidence>
<evidence type="ECO:0000256" key="4">
    <source>
        <dbReference type="ARBA" id="ARBA00010617"/>
    </source>
</evidence>
<keyword evidence="12" id="KW-0472">Membrane</keyword>
<dbReference type="GO" id="GO:0016020">
    <property type="term" value="C:membrane"/>
    <property type="evidence" value="ECO:0007669"/>
    <property type="project" value="UniProtKB-SubCell"/>
</dbReference>
<evidence type="ECO:0000256" key="11">
    <source>
        <dbReference type="ARBA" id="ARBA00023033"/>
    </source>
</evidence>
<comment type="similarity">
    <text evidence="4">Belongs to the cytochrome P450 family.</text>
</comment>
<evidence type="ECO:0000256" key="9">
    <source>
        <dbReference type="ARBA" id="ARBA00023002"/>
    </source>
</evidence>
<keyword evidence="5" id="KW-0349">Heme</keyword>
<evidence type="ECO:0000256" key="6">
    <source>
        <dbReference type="ARBA" id="ARBA00022692"/>
    </source>
</evidence>
<gene>
    <name evidence="13" type="ORF">EV421DRAFT_1999290</name>
</gene>
<evidence type="ECO:0000256" key="12">
    <source>
        <dbReference type="ARBA" id="ARBA00023136"/>
    </source>
</evidence>
<dbReference type="Proteomes" id="UP001175226">
    <property type="component" value="Unassembled WGS sequence"/>
</dbReference>